<keyword evidence="2" id="KW-1185">Reference proteome</keyword>
<name>A0AAU0F5M2_9FLAO</name>
<dbReference type="InterPro" id="IPR027471">
    <property type="entry name" value="YbeD-like_sf"/>
</dbReference>
<dbReference type="SUPFAM" id="SSF117991">
    <property type="entry name" value="YbeD/HP0495-like"/>
    <property type="match status" value="1"/>
</dbReference>
<dbReference type="Proteomes" id="UP001432059">
    <property type="component" value="Chromosome"/>
</dbReference>
<dbReference type="InterPro" id="IPR007454">
    <property type="entry name" value="UPF0250_YbeD-like"/>
</dbReference>
<evidence type="ECO:0008006" key="3">
    <source>
        <dbReference type="Google" id="ProtNLM"/>
    </source>
</evidence>
<dbReference type="Pfam" id="PF04359">
    <property type="entry name" value="DUF493"/>
    <property type="match status" value="1"/>
</dbReference>
<organism evidence="1 2">
    <name type="scientific">Bergeyella porcorum</name>
    <dbReference type="NCBI Taxonomy" id="1735111"/>
    <lineage>
        <taxon>Bacteria</taxon>
        <taxon>Pseudomonadati</taxon>
        <taxon>Bacteroidota</taxon>
        <taxon>Flavobacteriia</taxon>
        <taxon>Flavobacteriales</taxon>
        <taxon>Weeksellaceae</taxon>
        <taxon>Bergeyella</taxon>
    </lineage>
</organism>
<proteinExistence type="predicted"/>
<protein>
    <recommendedName>
        <fullName evidence="3">DUF493 domain-containing protein</fullName>
    </recommendedName>
</protein>
<dbReference type="RefSeq" id="WP_327984913.1">
    <property type="nucleotide sequence ID" value="NZ_CP136426.1"/>
</dbReference>
<gene>
    <name evidence="1" type="ORF">BPO_0618</name>
</gene>
<evidence type="ECO:0000313" key="2">
    <source>
        <dbReference type="Proteomes" id="UP001432059"/>
    </source>
</evidence>
<accession>A0AAU0F5M2</accession>
<dbReference type="EMBL" id="CP136426">
    <property type="protein sequence ID" value="WOC51265.1"/>
    <property type="molecule type" value="Genomic_DNA"/>
</dbReference>
<sequence>MVLDNNKNPEEFYKNLKKQLDENHEFPEDYLFKFIFPNDNSKLTDLYQIFDKTKYTISTRESKNGKYISASILVFVLDANHVIQLYQEVAKIEGVIML</sequence>
<reference evidence="1" key="1">
    <citation type="submission" date="2023-10" db="EMBL/GenBank/DDBJ databases">
        <title>Characterization and whole genome sequencing of a novel strain of Bergeyella porcorum QD2021 isolated from pig.</title>
        <authorList>
            <person name="Liu G."/>
            <person name="Chen C."/>
            <person name="Han X."/>
        </authorList>
    </citation>
    <scope>NUCLEOTIDE SEQUENCE</scope>
    <source>
        <strain evidence="1">QD2021</strain>
    </source>
</reference>
<evidence type="ECO:0000313" key="1">
    <source>
        <dbReference type="EMBL" id="WOC51265.1"/>
    </source>
</evidence>
<dbReference type="Gene3D" id="3.30.70.260">
    <property type="match status" value="1"/>
</dbReference>
<dbReference type="KEGG" id="bpor:BPO_0618"/>
<dbReference type="AlphaFoldDB" id="A0AAU0F5M2"/>